<evidence type="ECO:0000259" key="1">
    <source>
        <dbReference type="Pfam" id="PF12684"/>
    </source>
</evidence>
<proteinExistence type="predicted"/>
<dbReference type="Pfam" id="PF12684">
    <property type="entry name" value="DUF3799"/>
    <property type="match status" value="1"/>
</dbReference>
<gene>
    <name evidence="2" type="ORF">ETU09_05905</name>
</gene>
<sequence length="336" mass="39061">MSVSSVIATDISEQYYAENPEDLDAIINQEPKKTEREILIDQLKSREKVLSYSSIKHLTSPVNFLNYYLEPKKPQTESKKKGSVIDCLVLTPELFDKTYSIVEKTPTTELQVNFCNAVAESKDELEVAFDSLYFKFYKKGNPESLKHLNAYIIALKNGKDIISQDLFSNCEAISNNLKNQEDVLAELEIVEEVQKKIEFEFKGWNFKGILDTYSPKIFHDLKFASDCSPDKFEYDMRKFGYDIQFGLYSLGLMILGKTMAPKFKFIVYDEKFNYSIIEVDEGYLDYARRKVEFLVNCLDKMIVDNAFSKSYNFFQSKTKFYKPAWIKGFDNEIFNV</sequence>
<evidence type="ECO:0000313" key="3">
    <source>
        <dbReference type="Proteomes" id="UP000319499"/>
    </source>
</evidence>
<reference evidence="2 3" key="1">
    <citation type="submission" date="2019-02" db="EMBL/GenBank/DDBJ databases">
        <title>Apibacter muscae sp. nov.: a novel member of the house fly microbiota.</title>
        <authorList>
            <person name="Park R."/>
        </authorList>
    </citation>
    <scope>NUCLEOTIDE SEQUENCE [LARGE SCALE GENOMIC DNA]</scope>
    <source>
        <strain evidence="2 3">AL1</strain>
    </source>
</reference>
<dbReference type="AlphaFoldDB" id="A0A563DEF6"/>
<comment type="caution">
    <text evidence="2">The sequence shown here is derived from an EMBL/GenBank/DDBJ whole genome shotgun (WGS) entry which is preliminary data.</text>
</comment>
<organism evidence="2 3">
    <name type="scientific">Apibacter muscae</name>
    <dbReference type="NCBI Taxonomy" id="2509004"/>
    <lineage>
        <taxon>Bacteria</taxon>
        <taxon>Pseudomonadati</taxon>
        <taxon>Bacteroidota</taxon>
        <taxon>Flavobacteriia</taxon>
        <taxon>Flavobacteriales</taxon>
        <taxon>Weeksellaceae</taxon>
        <taxon>Apibacter</taxon>
    </lineage>
</organism>
<dbReference type="Gene3D" id="3.90.320.10">
    <property type="match status" value="1"/>
</dbReference>
<evidence type="ECO:0000313" key="2">
    <source>
        <dbReference type="EMBL" id="TWP28457.1"/>
    </source>
</evidence>
<dbReference type="OrthoDB" id="1228534at2"/>
<keyword evidence="3" id="KW-1185">Reference proteome</keyword>
<feature type="domain" description="Putative exodeoxyribonuclease 8 PDDEXK-like" evidence="1">
    <location>
        <begin position="139"/>
        <end position="300"/>
    </location>
</feature>
<dbReference type="InterPro" id="IPR011604">
    <property type="entry name" value="PDDEXK-like_dom_sf"/>
</dbReference>
<dbReference type="Proteomes" id="UP000319499">
    <property type="component" value="Unassembled WGS sequence"/>
</dbReference>
<dbReference type="InterPro" id="IPR024432">
    <property type="entry name" value="Put_RecE_PDDEXK-like_dom"/>
</dbReference>
<dbReference type="EMBL" id="SELH01000018">
    <property type="protein sequence ID" value="TWP28457.1"/>
    <property type="molecule type" value="Genomic_DNA"/>
</dbReference>
<accession>A0A563DEF6</accession>
<name>A0A563DEF6_9FLAO</name>
<dbReference type="RefSeq" id="WP_146292523.1">
    <property type="nucleotide sequence ID" value="NZ_SELH01000018.1"/>
</dbReference>
<protein>
    <recommendedName>
        <fullName evidence="1">Putative exodeoxyribonuclease 8 PDDEXK-like domain-containing protein</fullName>
    </recommendedName>
</protein>